<evidence type="ECO:0000256" key="1">
    <source>
        <dbReference type="SAM" id="Phobius"/>
    </source>
</evidence>
<feature type="transmembrane region" description="Helical" evidence="1">
    <location>
        <begin position="45"/>
        <end position="62"/>
    </location>
</feature>
<dbReference type="Pfam" id="PF12836">
    <property type="entry name" value="HHH_3"/>
    <property type="match status" value="1"/>
</dbReference>
<feature type="transmembrane region" description="Helical" evidence="1">
    <location>
        <begin position="14"/>
        <end position="33"/>
    </location>
</feature>
<evidence type="ECO:0000313" key="2">
    <source>
        <dbReference type="EMBL" id="GHF52667.1"/>
    </source>
</evidence>
<evidence type="ECO:0008006" key="4">
    <source>
        <dbReference type="Google" id="ProtNLM"/>
    </source>
</evidence>
<proteinExistence type="predicted"/>
<accession>A0A8H9IZW8</accession>
<organism evidence="2 3">
    <name type="scientific">Amycolatopsis bartoniae</name>
    <dbReference type="NCBI Taxonomy" id="941986"/>
    <lineage>
        <taxon>Bacteria</taxon>
        <taxon>Bacillati</taxon>
        <taxon>Actinomycetota</taxon>
        <taxon>Actinomycetes</taxon>
        <taxon>Pseudonocardiales</taxon>
        <taxon>Pseudonocardiaceae</taxon>
        <taxon>Amycolatopsis</taxon>
    </lineage>
</organism>
<name>A0A8H9IZW8_9PSEU</name>
<reference evidence="2" key="2">
    <citation type="submission" date="2020-09" db="EMBL/GenBank/DDBJ databases">
        <authorList>
            <person name="Sun Q."/>
            <person name="Zhou Y."/>
        </authorList>
    </citation>
    <scope>NUCLEOTIDE SEQUENCE</scope>
    <source>
        <strain evidence="2">CGMCC 4.7679</strain>
    </source>
</reference>
<dbReference type="InterPro" id="IPR010994">
    <property type="entry name" value="RuvA_2-like"/>
</dbReference>
<dbReference type="AlphaFoldDB" id="A0A8H9IZW8"/>
<sequence length="210" mass="22662">MTAPNPAPARRLTWWWYLPVTIFSAGLLGWVPFLHAAARLARPRLYLWALVYVVVAVLEVALPSAAGGFVVLAGVASACVLQVRLGKQPVRLPAPAPEVDPAVARVLAARARRQAARELAAKDPLLARELGIGRPDLGRDYDDGGLVDLNTAPPAVLARVCELTPEQAQAVVDARQEFGGRFLSVEDVFTAADLPLHTWDLVRERGLVLT</sequence>
<keyword evidence="1" id="KW-0472">Membrane</keyword>
<gene>
    <name evidence="2" type="ORF">GCM10017566_27560</name>
</gene>
<dbReference type="RefSeq" id="WP_145936508.1">
    <property type="nucleotide sequence ID" value="NZ_BNAV01000003.1"/>
</dbReference>
<dbReference type="Proteomes" id="UP000658656">
    <property type="component" value="Unassembled WGS sequence"/>
</dbReference>
<dbReference type="OrthoDB" id="4054020at2"/>
<evidence type="ECO:0000313" key="3">
    <source>
        <dbReference type="Proteomes" id="UP000658656"/>
    </source>
</evidence>
<dbReference type="SUPFAM" id="SSF47781">
    <property type="entry name" value="RuvA domain 2-like"/>
    <property type="match status" value="1"/>
</dbReference>
<reference evidence="2" key="1">
    <citation type="journal article" date="2014" name="Int. J. Syst. Evol. Microbiol.">
        <title>Complete genome sequence of Corynebacterium casei LMG S-19264T (=DSM 44701T), isolated from a smear-ripened cheese.</title>
        <authorList>
            <consortium name="US DOE Joint Genome Institute (JGI-PGF)"/>
            <person name="Walter F."/>
            <person name="Albersmeier A."/>
            <person name="Kalinowski J."/>
            <person name="Ruckert C."/>
        </authorList>
    </citation>
    <scope>NUCLEOTIDE SEQUENCE</scope>
    <source>
        <strain evidence="2">CGMCC 4.7679</strain>
    </source>
</reference>
<keyword evidence="3" id="KW-1185">Reference proteome</keyword>
<protein>
    <recommendedName>
        <fullName evidence="4">Helix-hairpin-helix domain-containing protein</fullName>
    </recommendedName>
</protein>
<comment type="caution">
    <text evidence="2">The sequence shown here is derived from an EMBL/GenBank/DDBJ whole genome shotgun (WGS) entry which is preliminary data.</text>
</comment>
<dbReference type="EMBL" id="BNAV01000003">
    <property type="protein sequence ID" value="GHF52667.1"/>
    <property type="molecule type" value="Genomic_DNA"/>
</dbReference>
<keyword evidence="1" id="KW-1133">Transmembrane helix</keyword>
<keyword evidence="1" id="KW-0812">Transmembrane</keyword>